<reference evidence="4 5" key="1">
    <citation type="submission" date="2015-06" db="EMBL/GenBank/DDBJ databases">
        <title>Survival trade-offs in plant roots during colonization by closely related pathogenic and mutualistic fungi.</title>
        <authorList>
            <person name="Hacquard S."/>
            <person name="Kracher B."/>
            <person name="Hiruma K."/>
            <person name="Weinman A."/>
            <person name="Muench P."/>
            <person name="Garrido Oter R."/>
            <person name="Ver Loren van Themaat E."/>
            <person name="Dallerey J.-F."/>
            <person name="Damm U."/>
            <person name="Henrissat B."/>
            <person name="Lespinet O."/>
            <person name="Thon M."/>
            <person name="Kemen E."/>
            <person name="McHardy A.C."/>
            <person name="Schulze-Lefert P."/>
            <person name="O'Connell R.J."/>
        </authorList>
    </citation>
    <scope>NUCLEOTIDE SEQUENCE [LARGE SCALE GENOMIC DNA]</scope>
    <source>
        <strain evidence="4 5">0861</strain>
    </source>
</reference>
<dbReference type="Proteomes" id="UP000076552">
    <property type="component" value="Unassembled WGS sequence"/>
</dbReference>
<dbReference type="InterPro" id="IPR000953">
    <property type="entry name" value="Chromo/chromo_shadow_dom"/>
</dbReference>
<protein>
    <recommendedName>
        <fullName evidence="3">Chromo domain-containing protein</fullName>
    </recommendedName>
</protein>
<dbReference type="AlphaFoldDB" id="A0A166QFJ8"/>
<dbReference type="GO" id="GO:0006338">
    <property type="term" value="P:chromatin remodeling"/>
    <property type="evidence" value="ECO:0007669"/>
    <property type="project" value="UniProtKB-ARBA"/>
</dbReference>
<keyword evidence="5" id="KW-1185">Reference proteome</keyword>
<comment type="subunit">
    <text evidence="1">Component of the NuA4 histone acetyltransferase complex.</text>
</comment>
<gene>
    <name evidence="4" type="ORF">CT0861_10109</name>
</gene>
<name>A0A166QFJ8_9PEZI</name>
<keyword evidence="2" id="KW-0539">Nucleus</keyword>
<sequence>MEQNQANDKSAPPSKQKYLEQQYLVNKILKFRRVTSNEGNDDEVEVELLVKWGGEYINEKPTWESDADLCETCREAVLAF</sequence>
<evidence type="ECO:0000256" key="2">
    <source>
        <dbReference type="ARBA" id="ARBA00023242"/>
    </source>
</evidence>
<dbReference type="SUPFAM" id="SSF54160">
    <property type="entry name" value="Chromo domain-like"/>
    <property type="match status" value="1"/>
</dbReference>
<dbReference type="InterPro" id="IPR023779">
    <property type="entry name" value="Chromodomain_CS"/>
</dbReference>
<evidence type="ECO:0000259" key="3">
    <source>
        <dbReference type="PROSITE" id="PS50013"/>
    </source>
</evidence>
<dbReference type="InterPro" id="IPR016197">
    <property type="entry name" value="Chromo-like_dom_sf"/>
</dbReference>
<feature type="domain" description="Chromo" evidence="3">
    <location>
        <begin position="23"/>
        <end position="80"/>
    </location>
</feature>
<evidence type="ECO:0000313" key="5">
    <source>
        <dbReference type="Proteomes" id="UP000076552"/>
    </source>
</evidence>
<evidence type="ECO:0000313" key="4">
    <source>
        <dbReference type="EMBL" id="KZL67871.1"/>
    </source>
</evidence>
<proteinExistence type="predicted"/>
<dbReference type="PROSITE" id="PS50013">
    <property type="entry name" value="CHROMO_2"/>
    <property type="match status" value="1"/>
</dbReference>
<organism evidence="4 5">
    <name type="scientific">Colletotrichum tofieldiae</name>
    <dbReference type="NCBI Taxonomy" id="708197"/>
    <lineage>
        <taxon>Eukaryota</taxon>
        <taxon>Fungi</taxon>
        <taxon>Dikarya</taxon>
        <taxon>Ascomycota</taxon>
        <taxon>Pezizomycotina</taxon>
        <taxon>Sordariomycetes</taxon>
        <taxon>Hypocreomycetidae</taxon>
        <taxon>Glomerellales</taxon>
        <taxon>Glomerellaceae</taxon>
        <taxon>Colletotrichum</taxon>
        <taxon>Colletotrichum spaethianum species complex</taxon>
    </lineage>
</organism>
<dbReference type="EMBL" id="LFIV01000136">
    <property type="protein sequence ID" value="KZL67871.1"/>
    <property type="molecule type" value="Genomic_DNA"/>
</dbReference>
<evidence type="ECO:0000256" key="1">
    <source>
        <dbReference type="ARBA" id="ARBA00011353"/>
    </source>
</evidence>
<comment type="caution">
    <text evidence="4">The sequence shown here is derived from an EMBL/GenBank/DDBJ whole genome shotgun (WGS) entry which is preliminary data.</text>
</comment>
<accession>A0A166QFJ8</accession>
<dbReference type="Gene3D" id="2.40.50.40">
    <property type="match status" value="1"/>
</dbReference>
<dbReference type="PROSITE" id="PS00598">
    <property type="entry name" value="CHROMO_1"/>
    <property type="match status" value="1"/>
</dbReference>